<dbReference type="Pfam" id="PF01764">
    <property type="entry name" value="Lipase_3"/>
    <property type="match status" value="1"/>
</dbReference>
<accession>A0AA38GZZ8</accession>
<protein>
    <recommendedName>
        <fullName evidence="3">Fungal lipase-type domain-containing protein</fullName>
    </recommendedName>
</protein>
<proteinExistence type="predicted"/>
<dbReference type="GO" id="GO:0006629">
    <property type="term" value="P:lipid metabolic process"/>
    <property type="evidence" value="ECO:0007669"/>
    <property type="project" value="InterPro"/>
</dbReference>
<keyword evidence="2" id="KW-1133">Transmembrane helix</keyword>
<dbReference type="AlphaFoldDB" id="A0AA38GZZ8"/>
<keyword evidence="5" id="KW-1185">Reference proteome</keyword>
<evidence type="ECO:0000259" key="3">
    <source>
        <dbReference type="Pfam" id="PF01764"/>
    </source>
</evidence>
<feature type="compositionally biased region" description="Low complexity" evidence="1">
    <location>
        <begin position="397"/>
        <end position="413"/>
    </location>
</feature>
<dbReference type="InterPro" id="IPR002921">
    <property type="entry name" value="Fungal_lipase-type"/>
</dbReference>
<dbReference type="SUPFAM" id="SSF53474">
    <property type="entry name" value="alpha/beta-Hydrolases"/>
    <property type="match status" value="1"/>
</dbReference>
<reference evidence="4 5" key="1">
    <citation type="journal article" date="2021" name="Nat. Plants">
        <title>The Taxus genome provides insights into paclitaxel biosynthesis.</title>
        <authorList>
            <person name="Xiong X."/>
            <person name="Gou J."/>
            <person name="Liao Q."/>
            <person name="Li Y."/>
            <person name="Zhou Q."/>
            <person name="Bi G."/>
            <person name="Li C."/>
            <person name="Du R."/>
            <person name="Wang X."/>
            <person name="Sun T."/>
            <person name="Guo L."/>
            <person name="Liang H."/>
            <person name="Lu P."/>
            <person name="Wu Y."/>
            <person name="Zhang Z."/>
            <person name="Ro D.K."/>
            <person name="Shang Y."/>
            <person name="Huang S."/>
            <person name="Yan J."/>
        </authorList>
    </citation>
    <scope>NUCLEOTIDE SEQUENCE [LARGE SCALE GENOMIC DNA]</scope>
    <source>
        <strain evidence="4">Ta-2019</strain>
    </source>
</reference>
<organism evidence="4 5">
    <name type="scientific">Taxus chinensis</name>
    <name type="common">Chinese yew</name>
    <name type="synonym">Taxus wallichiana var. chinensis</name>
    <dbReference type="NCBI Taxonomy" id="29808"/>
    <lineage>
        <taxon>Eukaryota</taxon>
        <taxon>Viridiplantae</taxon>
        <taxon>Streptophyta</taxon>
        <taxon>Embryophyta</taxon>
        <taxon>Tracheophyta</taxon>
        <taxon>Spermatophyta</taxon>
        <taxon>Pinopsida</taxon>
        <taxon>Pinidae</taxon>
        <taxon>Conifers II</taxon>
        <taxon>Cupressales</taxon>
        <taxon>Taxaceae</taxon>
        <taxon>Taxus</taxon>
    </lineage>
</organism>
<evidence type="ECO:0000313" key="4">
    <source>
        <dbReference type="EMBL" id="KAH9331781.1"/>
    </source>
</evidence>
<dbReference type="Proteomes" id="UP000824469">
    <property type="component" value="Unassembled WGS sequence"/>
</dbReference>
<dbReference type="PANTHER" id="PTHR47523">
    <property type="entry name" value="F21O3.11 PROTEIN"/>
    <property type="match status" value="1"/>
</dbReference>
<dbReference type="Gene3D" id="3.40.50.1820">
    <property type="entry name" value="alpha/beta hydrolase"/>
    <property type="match status" value="1"/>
</dbReference>
<feature type="domain" description="Fungal lipase-type" evidence="3">
    <location>
        <begin position="199"/>
        <end position="303"/>
    </location>
</feature>
<keyword evidence="2" id="KW-0472">Membrane</keyword>
<keyword evidence="2" id="KW-0812">Transmembrane</keyword>
<name>A0AA38GZZ8_TAXCH</name>
<feature type="region of interest" description="Disordered" evidence="1">
    <location>
        <begin position="387"/>
        <end position="413"/>
    </location>
</feature>
<evidence type="ECO:0000256" key="1">
    <source>
        <dbReference type="SAM" id="MobiDB-lite"/>
    </source>
</evidence>
<comment type="caution">
    <text evidence="4">The sequence shown here is derived from an EMBL/GenBank/DDBJ whole genome shotgun (WGS) entry which is preliminary data.</text>
</comment>
<dbReference type="PANTHER" id="PTHR47523:SF1">
    <property type="entry name" value="F21O3.11 PROTEIN"/>
    <property type="match status" value="1"/>
</dbReference>
<dbReference type="OMA" id="QHILCAM"/>
<sequence>MEASKLSWLRRKLAFKSPSSDEEEKKLEEEQNLRLKELRDFCTAVKADGIHDLQHILCAMVLSECVYKRDTAVMIEAINKFKDEFGGQLVNLKRVQPCLDHVLHRYLLAESGDTLFASFIGTQQYRDLIADANIFQGAIFQDDTTEDNLENEESHPNEENQFVTASNQKGTLYKGSQLGPARSILQAKEWEVGFTPAAHRGFLARAKGIPAVELYRLAQKRKLKLVLCGHSMGGAVAVLATLAILRAFPSASLLKDRDGIVVKCITFSQPPVGNATLRDYVHGNSWQQHFRTYCIPEDVVPRILSPAYFQHYFGRFTENNSQHGSSNPSLTNAGNGLNVEGERLQKPKQTEGESLVLGLGPVESSFQRLSRLVPILGVQKQLDWLRGRKKEPETSEQESSGSSSKEVSSPVVQSVEIQEEADGLHFRPLPNADKSFCMKNESSGTKEAKNRETVKWHRVPSFPTYVPFGQLHLLAKSSVEPLSASEYASLTSVQSVLMELRERFQSHSMKSYRSRFHKIYELCLSDKSVQTFRHGAPSTTA</sequence>
<dbReference type="EMBL" id="JAHRHJ020000001">
    <property type="protein sequence ID" value="KAH9331781.1"/>
    <property type="molecule type" value="Genomic_DNA"/>
</dbReference>
<dbReference type="InterPro" id="IPR029058">
    <property type="entry name" value="AB_hydrolase_fold"/>
</dbReference>
<feature type="transmembrane region" description="Helical" evidence="2">
    <location>
        <begin position="225"/>
        <end position="248"/>
    </location>
</feature>
<gene>
    <name evidence="4" type="ORF">KI387_003889</name>
</gene>
<evidence type="ECO:0000313" key="5">
    <source>
        <dbReference type="Proteomes" id="UP000824469"/>
    </source>
</evidence>
<evidence type="ECO:0000256" key="2">
    <source>
        <dbReference type="SAM" id="Phobius"/>
    </source>
</evidence>